<dbReference type="PANTHER" id="PTHR30576">
    <property type="entry name" value="COLANIC BIOSYNTHESIS UDP-GLUCOSE LIPID CARRIER TRANSFERASE"/>
    <property type="match status" value="1"/>
</dbReference>
<evidence type="ECO:0000313" key="10">
    <source>
        <dbReference type="EMBL" id="ETX13225.1"/>
    </source>
</evidence>
<evidence type="ECO:0000256" key="6">
    <source>
        <dbReference type="ARBA" id="ARBA00022989"/>
    </source>
</evidence>
<evidence type="ECO:0000256" key="5">
    <source>
        <dbReference type="ARBA" id="ARBA00022692"/>
    </source>
</evidence>
<evidence type="ECO:0000256" key="1">
    <source>
        <dbReference type="ARBA" id="ARBA00004236"/>
    </source>
</evidence>
<comment type="subcellular location">
    <subcellularLocation>
        <location evidence="1">Cell membrane</location>
    </subcellularLocation>
</comment>
<dbReference type="InterPro" id="IPR003362">
    <property type="entry name" value="Bact_transf"/>
</dbReference>
<evidence type="ECO:0000256" key="2">
    <source>
        <dbReference type="ARBA" id="ARBA00006464"/>
    </source>
</evidence>
<protein>
    <submittedName>
        <fullName evidence="10">Sugar transferase</fullName>
    </submittedName>
</protein>
<name>X7EBH8_9RHOB</name>
<evidence type="ECO:0000313" key="11">
    <source>
        <dbReference type="Proteomes" id="UP000022447"/>
    </source>
</evidence>
<gene>
    <name evidence="10" type="ORF">OCH239_12670</name>
</gene>
<keyword evidence="5" id="KW-0812">Transmembrane</keyword>
<dbReference type="STRING" id="1449350.OCH239_12670"/>
<proteinExistence type="inferred from homology"/>
<evidence type="ECO:0000256" key="3">
    <source>
        <dbReference type="ARBA" id="ARBA00022475"/>
    </source>
</evidence>
<organism evidence="10 11">
    <name type="scientific">Roseivivax halodurans JCM 10272</name>
    <dbReference type="NCBI Taxonomy" id="1449350"/>
    <lineage>
        <taxon>Bacteria</taxon>
        <taxon>Pseudomonadati</taxon>
        <taxon>Pseudomonadota</taxon>
        <taxon>Alphaproteobacteria</taxon>
        <taxon>Rhodobacterales</taxon>
        <taxon>Roseobacteraceae</taxon>
        <taxon>Roseivivax</taxon>
    </lineage>
</organism>
<dbReference type="GO" id="GO:0016780">
    <property type="term" value="F:phosphotransferase activity, for other substituted phosphate groups"/>
    <property type="evidence" value="ECO:0007669"/>
    <property type="project" value="TreeGrafter"/>
</dbReference>
<evidence type="ECO:0000259" key="9">
    <source>
        <dbReference type="Pfam" id="PF02397"/>
    </source>
</evidence>
<evidence type="ECO:0000256" key="8">
    <source>
        <dbReference type="ARBA" id="ARBA00023169"/>
    </source>
</evidence>
<dbReference type="Pfam" id="PF02397">
    <property type="entry name" value="Bac_transf"/>
    <property type="match status" value="1"/>
</dbReference>
<comment type="similarity">
    <text evidence="2">Belongs to the bacterial sugar transferase family.</text>
</comment>
<comment type="caution">
    <text evidence="10">The sequence shown here is derived from an EMBL/GenBank/DDBJ whole genome shotgun (WGS) entry which is preliminary data.</text>
</comment>
<dbReference type="PATRIC" id="fig|1449350.3.peg.3595"/>
<keyword evidence="3" id="KW-1003">Cell membrane</keyword>
<dbReference type="EMBL" id="JALZ01000032">
    <property type="protein sequence ID" value="ETX13225.1"/>
    <property type="molecule type" value="Genomic_DNA"/>
</dbReference>
<dbReference type="eggNOG" id="COG2148">
    <property type="taxonomic scope" value="Bacteria"/>
</dbReference>
<sequence>MLDISLVVLLLPIVLPLLVLLAALVALDGGNPIYSQKRVGRAGHVFRIWKLRTMVPNADIQLAKYLAENPEARAEWAVKQKLTNDPRITKVGCILRKASLDELPQIFNVLTGDMSLVGPRPMMPDQKPLYPGRAYFVLRPGITGPWQVSDRNMTSFAARAQYDTVYYKSVSFIGDLRLLMATMRVVMRGTGC</sequence>
<dbReference type="GO" id="GO:0000271">
    <property type="term" value="P:polysaccharide biosynthetic process"/>
    <property type="evidence" value="ECO:0007669"/>
    <property type="project" value="UniProtKB-KW"/>
</dbReference>
<dbReference type="GO" id="GO:0005886">
    <property type="term" value="C:plasma membrane"/>
    <property type="evidence" value="ECO:0007669"/>
    <property type="project" value="UniProtKB-SubCell"/>
</dbReference>
<keyword evidence="8" id="KW-0270">Exopolysaccharide synthesis</keyword>
<keyword evidence="11" id="KW-1185">Reference proteome</keyword>
<evidence type="ECO:0000256" key="4">
    <source>
        <dbReference type="ARBA" id="ARBA00022679"/>
    </source>
</evidence>
<dbReference type="OrthoDB" id="9808602at2"/>
<reference evidence="10 11" key="1">
    <citation type="submission" date="2014-01" db="EMBL/GenBank/DDBJ databases">
        <title>Roseivivax halodurans JCM 10272 Genome Sequencing.</title>
        <authorList>
            <person name="Lai Q."/>
            <person name="Li G."/>
            <person name="Shao Z."/>
        </authorList>
    </citation>
    <scope>NUCLEOTIDE SEQUENCE [LARGE SCALE GENOMIC DNA]</scope>
    <source>
        <strain evidence="10 11">JCM 10272</strain>
    </source>
</reference>
<dbReference type="Proteomes" id="UP000022447">
    <property type="component" value="Unassembled WGS sequence"/>
</dbReference>
<dbReference type="AlphaFoldDB" id="X7EBH8"/>
<dbReference type="PANTHER" id="PTHR30576:SF4">
    <property type="entry name" value="UNDECAPRENYL-PHOSPHATE GALACTOSE PHOSPHOTRANSFERASE"/>
    <property type="match status" value="1"/>
</dbReference>
<accession>X7EBH8</accession>
<dbReference type="RefSeq" id="WP_157577943.1">
    <property type="nucleotide sequence ID" value="NZ_JALZ01000032.1"/>
</dbReference>
<keyword evidence="7" id="KW-0472">Membrane</keyword>
<evidence type="ECO:0000256" key="7">
    <source>
        <dbReference type="ARBA" id="ARBA00023136"/>
    </source>
</evidence>
<keyword evidence="4 10" id="KW-0808">Transferase</keyword>
<keyword evidence="6" id="KW-1133">Transmembrane helix</keyword>
<feature type="domain" description="Bacterial sugar transferase" evidence="9">
    <location>
        <begin position="1"/>
        <end position="187"/>
    </location>
</feature>